<comment type="caution">
    <text evidence="1">The sequence shown here is derived from an EMBL/GenBank/DDBJ whole genome shotgun (WGS) entry which is preliminary data.</text>
</comment>
<reference evidence="1" key="1">
    <citation type="submission" date="2020-06" db="EMBL/GenBank/DDBJ databases">
        <title>Whole Genome Sequence of Halomonas aquamarina MB598.</title>
        <authorList>
            <person name="Pervaiz M."/>
            <person name="Fariq A."/>
            <person name="Yasmin A."/>
            <person name="Welch M."/>
        </authorList>
    </citation>
    <scope>NUCLEOTIDE SEQUENCE</scope>
    <source>
        <strain evidence="1">MB598</strain>
    </source>
</reference>
<sequence>MMGLGEKCPNCKTMMRIEARIRPSSEKQVAFLVCLGCGEYWRVALSLSPVRSYQYKNKKQKRKTQKEKPIRPKATSMPIYSYEYRVADGLYGLGERCPKCDAEMRVRTSRRVTESLKIIYLRCVSVKCGAGQKVELSISHLPQE</sequence>
<dbReference type="EMBL" id="JABYQT010000002">
    <property type="protein sequence ID" value="MBZ5486483.1"/>
    <property type="molecule type" value="Genomic_DNA"/>
</dbReference>
<protein>
    <submittedName>
        <fullName evidence="1">Ogr/Delta-like zinc finger family protein</fullName>
    </submittedName>
</protein>
<evidence type="ECO:0000313" key="2">
    <source>
        <dbReference type="Proteomes" id="UP001319846"/>
    </source>
</evidence>
<evidence type="ECO:0000313" key="1">
    <source>
        <dbReference type="EMBL" id="MBZ5486483.1"/>
    </source>
</evidence>
<organism evidence="1 2">
    <name type="scientific">Vreelandella aquamarina</name>
    <dbReference type="NCBI Taxonomy" id="77097"/>
    <lineage>
        <taxon>Bacteria</taxon>
        <taxon>Pseudomonadati</taxon>
        <taxon>Pseudomonadota</taxon>
        <taxon>Gammaproteobacteria</taxon>
        <taxon>Oceanospirillales</taxon>
        <taxon>Halomonadaceae</taxon>
        <taxon>Vreelandella</taxon>
    </lineage>
</organism>
<name>A0ACC5VQD6_9GAMM</name>
<gene>
    <name evidence="1" type="ORF">HW452_02995</name>
</gene>
<proteinExistence type="predicted"/>
<dbReference type="Proteomes" id="UP001319846">
    <property type="component" value="Unassembled WGS sequence"/>
</dbReference>
<keyword evidence="2" id="KW-1185">Reference proteome</keyword>
<accession>A0ACC5VQD6</accession>